<reference evidence="1 2" key="1">
    <citation type="submission" date="2018-06" db="EMBL/GenBank/DDBJ databases">
        <title>Sphaerisporangium craniellae sp. nov., isolated from a marine sponge in the South China Sea.</title>
        <authorList>
            <person name="Li L."/>
        </authorList>
    </citation>
    <scope>NUCLEOTIDE SEQUENCE [LARGE SCALE GENOMIC DNA]</scope>
    <source>
        <strain evidence="1 2">CCTCC AA 208026</strain>
    </source>
</reference>
<dbReference type="RefSeq" id="WP_114031528.1">
    <property type="nucleotide sequence ID" value="NZ_QOIL01000016.1"/>
</dbReference>
<sequence length="128" mass="13738">MLFDFAAELAADIAALDTLTPDELRATTAAAERFAATGNEDQWDRAYRAELEKRALSLALTAPVQITDIHPGDLVEATTASTHPRTTRVLVDRTPWSGNERSTVLSDGRGVIAVLTDTLRVASTSTAN</sequence>
<dbReference type="AlphaFoldDB" id="A0A367FB64"/>
<comment type="caution">
    <text evidence="1">The sequence shown here is derived from an EMBL/GenBank/DDBJ whole genome shotgun (WGS) entry which is preliminary data.</text>
</comment>
<keyword evidence="2" id="KW-1185">Reference proteome</keyword>
<evidence type="ECO:0000313" key="2">
    <source>
        <dbReference type="Proteomes" id="UP000253094"/>
    </source>
</evidence>
<name>A0A367FB64_9ACTN</name>
<dbReference type="OrthoDB" id="10013349at2"/>
<gene>
    <name evidence="1" type="ORF">DQ384_26070</name>
</gene>
<proteinExistence type="predicted"/>
<protein>
    <submittedName>
        <fullName evidence="1">Uncharacterized protein</fullName>
    </submittedName>
</protein>
<dbReference type="EMBL" id="QOIL01000016">
    <property type="protein sequence ID" value="RCG27189.1"/>
    <property type="molecule type" value="Genomic_DNA"/>
</dbReference>
<accession>A0A367FB64</accession>
<organism evidence="1 2">
    <name type="scientific">Sphaerisporangium album</name>
    <dbReference type="NCBI Taxonomy" id="509200"/>
    <lineage>
        <taxon>Bacteria</taxon>
        <taxon>Bacillati</taxon>
        <taxon>Actinomycetota</taxon>
        <taxon>Actinomycetes</taxon>
        <taxon>Streptosporangiales</taxon>
        <taxon>Streptosporangiaceae</taxon>
        <taxon>Sphaerisporangium</taxon>
    </lineage>
</organism>
<dbReference type="Proteomes" id="UP000253094">
    <property type="component" value="Unassembled WGS sequence"/>
</dbReference>
<evidence type="ECO:0000313" key="1">
    <source>
        <dbReference type="EMBL" id="RCG27189.1"/>
    </source>
</evidence>